<dbReference type="Proteomes" id="UP001196870">
    <property type="component" value="Unassembled WGS sequence"/>
</dbReference>
<evidence type="ECO:0000256" key="1">
    <source>
        <dbReference type="ARBA" id="ARBA00006987"/>
    </source>
</evidence>
<dbReference type="Gene3D" id="3.40.190.150">
    <property type="entry name" value="Bordetella uptake gene, domain 1"/>
    <property type="match status" value="1"/>
</dbReference>
<dbReference type="PANTHER" id="PTHR42928">
    <property type="entry name" value="TRICARBOXYLATE-BINDING PROTEIN"/>
    <property type="match status" value="1"/>
</dbReference>
<dbReference type="Gene3D" id="3.40.190.10">
    <property type="entry name" value="Periplasmic binding protein-like II"/>
    <property type="match status" value="1"/>
</dbReference>
<dbReference type="RefSeq" id="WP_211857206.1">
    <property type="nucleotide sequence ID" value="NZ_JAAGBB010000074.1"/>
</dbReference>
<dbReference type="PIRSF" id="PIRSF017082">
    <property type="entry name" value="YflP"/>
    <property type="match status" value="1"/>
</dbReference>
<comment type="caution">
    <text evidence="2">The sequence shown here is derived from an EMBL/GenBank/DDBJ whole genome shotgun (WGS) entry which is preliminary data.</text>
</comment>
<evidence type="ECO:0000313" key="2">
    <source>
        <dbReference type="EMBL" id="MBR0668921.1"/>
    </source>
</evidence>
<sequence>MERTQPRGGRGFVTGRRSALAIGAGLLAAPAIAQGRFPERPIRLIIPWPPGGSADSQLRSVAEICGRSLGQPVVVENRSGAGGTLHASFLAREARPDGYTLGQMHLSVLRRPFLVRTPQWDPINDFTHIIGMTGWLFGVAVHADSPHRTWADYVAFAKANPGRLTYSTSGIATSNHIAMEDICQRLGIELVHVPFRGANEGVTAVLGGNVDSIADSSTWGPQVEAGRMRLLCVWSAERAPRFPDAPTLKELGIDVVVTSPYGVSGPPRMDPGVVRVLHDAMKVALFDPQNAAVRAQFDMPLVYLDTEGYQNFVVQRVAYEWEMVQRLGLRME</sequence>
<comment type="similarity">
    <text evidence="1">Belongs to the UPF0065 (bug) family.</text>
</comment>
<dbReference type="EMBL" id="JAAGBB010000074">
    <property type="protein sequence ID" value="MBR0668921.1"/>
    <property type="molecule type" value="Genomic_DNA"/>
</dbReference>
<dbReference type="Pfam" id="PF03401">
    <property type="entry name" value="TctC"/>
    <property type="match status" value="1"/>
</dbReference>
<dbReference type="PANTHER" id="PTHR42928:SF5">
    <property type="entry name" value="BLR1237 PROTEIN"/>
    <property type="match status" value="1"/>
</dbReference>
<protein>
    <submittedName>
        <fullName evidence="2">Tripartite tricarboxylate transporter substrate binding protein</fullName>
    </submittedName>
</protein>
<name>A0ABS5F8W0_9PROT</name>
<organism evidence="2 3">
    <name type="scientific">Plastoroseomonas hellenica</name>
    <dbReference type="NCBI Taxonomy" id="2687306"/>
    <lineage>
        <taxon>Bacteria</taxon>
        <taxon>Pseudomonadati</taxon>
        <taxon>Pseudomonadota</taxon>
        <taxon>Alphaproteobacteria</taxon>
        <taxon>Acetobacterales</taxon>
        <taxon>Acetobacteraceae</taxon>
        <taxon>Plastoroseomonas</taxon>
    </lineage>
</organism>
<dbReference type="InterPro" id="IPR042100">
    <property type="entry name" value="Bug_dom1"/>
</dbReference>
<reference evidence="3" key="1">
    <citation type="journal article" date="2021" name="Syst. Appl. Microbiol.">
        <title>Roseomonas hellenica sp. nov., isolated from roots of wild-growing Alkanna tinctoria.</title>
        <authorList>
            <person name="Rat A."/>
            <person name="Naranjo H.D."/>
            <person name="Lebbe L."/>
            <person name="Cnockaert M."/>
            <person name="Krigas N."/>
            <person name="Grigoriadou K."/>
            <person name="Maloupa E."/>
            <person name="Willems A."/>
        </authorList>
    </citation>
    <scope>NUCLEOTIDE SEQUENCE [LARGE SCALE GENOMIC DNA]</scope>
    <source>
        <strain evidence="3">LMG 31523</strain>
    </source>
</reference>
<dbReference type="CDD" id="cd07012">
    <property type="entry name" value="PBP2_Bug_TTT"/>
    <property type="match status" value="1"/>
</dbReference>
<dbReference type="SUPFAM" id="SSF53850">
    <property type="entry name" value="Periplasmic binding protein-like II"/>
    <property type="match status" value="1"/>
</dbReference>
<gene>
    <name evidence="2" type="ORF">GXW71_31515</name>
</gene>
<proteinExistence type="inferred from homology"/>
<accession>A0ABS5F8W0</accession>
<dbReference type="InterPro" id="IPR005064">
    <property type="entry name" value="BUG"/>
</dbReference>
<evidence type="ECO:0000313" key="3">
    <source>
        <dbReference type="Proteomes" id="UP001196870"/>
    </source>
</evidence>
<keyword evidence="3" id="KW-1185">Reference proteome</keyword>